<gene>
    <name evidence="4" type="ORF">A5760_08705</name>
</gene>
<dbReference type="RefSeq" id="WP_064880369.1">
    <property type="nucleotide sequence ID" value="NZ_LZSX01000040.1"/>
</dbReference>
<dbReference type="Pfam" id="PF00106">
    <property type="entry name" value="adh_short"/>
    <property type="match status" value="1"/>
</dbReference>
<proteinExistence type="inferred from homology"/>
<dbReference type="CDD" id="cd05233">
    <property type="entry name" value="SDR_c"/>
    <property type="match status" value="1"/>
</dbReference>
<accession>A0A1A0VPP5</accession>
<dbReference type="Proteomes" id="UP000091914">
    <property type="component" value="Unassembled WGS sequence"/>
</dbReference>
<evidence type="ECO:0000256" key="3">
    <source>
        <dbReference type="RuleBase" id="RU000363"/>
    </source>
</evidence>
<dbReference type="PANTHER" id="PTHR24321">
    <property type="entry name" value="DEHYDROGENASES, SHORT CHAIN"/>
    <property type="match status" value="1"/>
</dbReference>
<dbReference type="EMBL" id="LZSX01000040">
    <property type="protein sequence ID" value="OBB85227.1"/>
    <property type="molecule type" value="Genomic_DNA"/>
</dbReference>
<reference evidence="4 5" key="1">
    <citation type="submission" date="2016-06" db="EMBL/GenBank/DDBJ databases">
        <authorList>
            <person name="Kjaerup R.B."/>
            <person name="Dalgaard T.S."/>
            <person name="Juul-Madsen H.R."/>
        </authorList>
    </citation>
    <scope>NUCLEOTIDE SEQUENCE [LARGE SCALE GENOMIC DNA]</scope>
    <source>
        <strain evidence="4 5">852002-51834_SCH5396731</strain>
    </source>
</reference>
<evidence type="ECO:0000256" key="1">
    <source>
        <dbReference type="ARBA" id="ARBA00006484"/>
    </source>
</evidence>
<dbReference type="OrthoDB" id="7064009at2"/>
<dbReference type="Gene3D" id="3.40.50.720">
    <property type="entry name" value="NAD(P)-binding Rossmann-like Domain"/>
    <property type="match status" value="1"/>
</dbReference>
<comment type="caution">
    <text evidence="4">The sequence shown here is derived from an EMBL/GenBank/DDBJ whole genome shotgun (WGS) entry which is preliminary data.</text>
</comment>
<keyword evidence="2" id="KW-0560">Oxidoreductase</keyword>
<dbReference type="AlphaFoldDB" id="A0A1A0VPP5"/>
<dbReference type="PANTHER" id="PTHR24321:SF8">
    <property type="entry name" value="ESTRADIOL 17-BETA-DEHYDROGENASE 8-RELATED"/>
    <property type="match status" value="1"/>
</dbReference>
<protein>
    <submittedName>
        <fullName evidence="4">Short-chain dehydrogenase</fullName>
    </submittedName>
</protein>
<evidence type="ECO:0000256" key="2">
    <source>
        <dbReference type="ARBA" id="ARBA00023002"/>
    </source>
</evidence>
<sequence>MTEQACPLRRFADRRVIVTGAGSGIGQATVARILDEGATVVAYDVSSEGLAHTAAVAQDAGTGARLTTAVLDISSEDAVAAAVSAALAQLGGLEVLINAAAIQRCANTHEHTLADWNATLAVNLTGTFLMTRQTLPALVASGRGVVVNFTSTAATFAHPYMAAYAASKGGVLSFTHSLALEYSKQGLRAVNIQPGGVATALALSTLDKMPQGYDLGLWAKQAPLLHGRETEVLGDPSAVASVIAMVASDDGAFITGTEIRIDGGAHA</sequence>
<dbReference type="InterPro" id="IPR036291">
    <property type="entry name" value="NAD(P)-bd_dom_sf"/>
</dbReference>
<dbReference type="InterPro" id="IPR020904">
    <property type="entry name" value="Sc_DH/Rdtase_CS"/>
</dbReference>
<evidence type="ECO:0000313" key="5">
    <source>
        <dbReference type="Proteomes" id="UP000091914"/>
    </source>
</evidence>
<dbReference type="PRINTS" id="PR00081">
    <property type="entry name" value="GDHRDH"/>
</dbReference>
<name>A0A1A0VPP5_9MYCO</name>
<comment type="similarity">
    <text evidence="1 3">Belongs to the short-chain dehydrogenases/reductases (SDR) family.</text>
</comment>
<dbReference type="PRINTS" id="PR00080">
    <property type="entry name" value="SDRFAMILY"/>
</dbReference>
<dbReference type="FunFam" id="3.40.50.720:FF:000084">
    <property type="entry name" value="Short-chain dehydrogenase reductase"/>
    <property type="match status" value="1"/>
</dbReference>
<dbReference type="InterPro" id="IPR002347">
    <property type="entry name" value="SDR_fam"/>
</dbReference>
<dbReference type="GO" id="GO:0016491">
    <property type="term" value="F:oxidoreductase activity"/>
    <property type="evidence" value="ECO:0007669"/>
    <property type="project" value="UniProtKB-KW"/>
</dbReference>
<dbReference type="SUPFAM" id="SSF51735">
    <property type="entry name" value="NAD(P)-binding Rossmann-fold domains"/>
    <property type="match status" value="1"/>
</dbReference>
<organism evidence="4 5">
    <name type="scientific">Mycobacterium colombiense</name>
    <dbReference type="NCBI Taxonomy" id="339268"/>
    <lineage>
        <taxon>Bacteria</taxon>
        <taxon>Bacillati</taxon>
        <taxon>Actinomycetota</taxon>
        <taxon>Actinomycetes</taxon>
        <taxon>Mycobacteriales</taxon>
        <taxon>Mycobacteriaceae</taxon>
        <taxon>Mycobacterium</taxon>
        <taxon>Mycobacterium avium complex (MAC)</taxon>
    </lineage>
</organism>
<dbReference type="PROSITE" id="PS00061">
    <property type="entry name" value="ADH_SHORT"/>
    <property type="match status" value="1"/>
</dbReference>
<evidence type="ECO:0000313" key="4">
    <source>
        <dbReference type="EMBL" id="OBB85227.1"/>
    </source>
</evidence>